<dbReference type="Proteomes" id="UP000290189">
    <property type="component" value="Unassembled WGS sequence"/>
</dbReference>
<dbReference type="Gene3D" id="3.40.50.1820">
    <property type="entry name" value="alpha/beta hydrolase"/>
    <property type="match status" value="1"/>
</dbReference>
<gene>
    <name evidence="2" type="ORF">PLBR_LOCUS499</name>
</gene>
<reference evidence="2 3" key="1">
    <citation type="submission" date="2018-03" db="EMBL/GenBank/DDBJ databases">
        <authorList>
            <person name="Fogelqvist J."/>
        </authorList>
    </citation>
    <scope>NUCLEOTIDE SEQUENCE [LARGE SCALE GENOMIC DNA]</scope>
</reference>
<dbReference type="InterPro" id="IPR050471">
    <property type="entry name" value="AB_hydrolase"/>
</dbReference>
<evidence type="ECO:0000259" key="1">
    <source>
        <dbReference type="Pfam" id="PF12146"/>
    </source>
</evidence>
<dbReference type="Pfam" id="PF12146">
    <property type="entry name" value="Hydrolase_4"/>
    <property type="match status" value="1"/>
</dbReference>
<geneLocation type="mitochondrion" evidence="2"/>
<evidence type="ECO:0000313" key="2">
    <source>
        <dbReference type="EMBL" id="SPQ93284.1"/>
    </source>
</evidence>
<dbReference type="InterPro" id="IPR022742">
    <property type="entry name" value="Hydrolase_4"/>
</dbReference>
<dbReference type="PANTHER" id="PTHR43433">
    <property type="entry name" value="HYDROLASE, ALPHA/BETA FOLD FAMILY PROTEIN"/>
    <property type="match status" value="1"/>
</dbReference>
<dbReference type="EMBL" id="OVEO01000001">
    <property type="protein sequence ID" value="SPQ93284.1"/>
    <property type="molecule type" value="Genomic_DNA"/>
</dbReference>
<name>A0A3P3XZT2_PLABS</name>
<sequence length="346" mass="37811">MGPKYGPVVEPRTAPTRTDKGHLVDPVPLCLYGCIQTAVVGSSRSPVTIAYNVVGDDNDATKARVLLIMGLGTPGVMWQTTAEHLAANGFCCVFYDNRGVGHSSCPMLGYSIRAMAEDALGLVRHLKWDDGKVPLVAAGISMGGMILQELLLLAPPSTFAAAAFVSTHAGMTVPPVTTVYKVLQLVMRRRPISPEEHTAGFMSLLFTQEWLQSPSRHDSTITNLEFTTPIFTEMIASRPPQALAGAMGHITAVTTHFFPWYKLQKLKALDIPYLVMTGSHDTLVRPSNSHYIAKHLGAPLEVFDQAGHSIEVEDPERYYSLLVDLFSRGFERWKSFECADDPAHSA</sequence>
<proteinExistence type="predicted"/>
<dbReference type="AlphaFoldDB" id="A0A3P3XZT2"/>
<dbReference type="PANTHER" id="PTHR43433:SF5">
    <property type="entry name" value="AB HYDROLASE-1 DOMAIN-CONTAINING PROTEIN"/>
    <property type="match status" value="1"/>
</dbReference>
<evidence type="ECO:0000313" key="3">
    <source>
        <dbReference type="Proteomes" id="UP000290189"/>
    </source>
</evidence>
<dbReference type="InterPro" id="IPR029058">
    <property type="entry name" value="AB_hydrolase_fold"/>
</dbReference>
<dbReference type="SUPFAM" id="SSF53474">
    <property type="entry name" value="alpha/beta-Hydrolases"/>
    <property type="match status" value="1"/>
</dbReference>
<protein>
    <recommendedName>
        <fullName evidence="1">Serine aminopeptidase S33 domain-containing protein</fullName>
    </recommendedName>
</protein>
<keyword evidence="2" id="KW-0496">Mitochondrion</keyword>
<organism evidence="2 3">
    <name type="scientific">Plasmodiophora brassicae</name>
    <name type="common">Clubroot disease agent</name>
    <dbReference type="NCBI Taxonomy" id="37360"/>
    <lineage>
        <taxon>Eukaryota</taxon>
        <taxon>Sar</taxon>
        <taxon>Rhizaria</taxon>
        <taxon>Endomyxa</taxon>
        <taxon>Phytomyxea</taxon>
        <taxon>Plasmodiophorida</taxon>
        <taxon>Plasmodiophoridae</taxon>
        <taxon>Plasmodiophora</taxon>
    </lineage>
</organism>
<feature type="domain" description="Serine aminopeptidase S33" evidence="1">
    <location>
        <begin position="61"/>
        <end position="313"/>
    </location>
</feature>
<accession>A0A3P3XZT2</accession>